<feature type="domain" description="EGF-like" evidence="3">
    <location>
        <begin position="141"/>
        <end position="175"/>
    </location>
</feature>
<reference evidence="4 5" key="2">
    <citation type="submission" date="2018-11" db="EMBL/GenBank/DDBJ databases">
        <authorList>
            <consortium name="Pathogen Informatics"/>
        </authorList>
    </citation>
    <scope>NUCLEOTIDE SEQUENCE [LARGE SCALE GENOMIC DNA]</scope>
</reference>
<gene>
    <name evidence="4" type="ORF">TCLT_LOCUS105</name>
</gene>
<keyword evidence="5" id="KW-1185">Reference proteome</keyword>
<evidence type="ECO:0000313" key="6">
    <source>
        <dbReference type="WBParaSite" id="TCLT_0000010401-mRNA-1"/>
    </source>
</evidence>
<name>A0A0N5CJA6_THECL</name>
<comment type="caution">
    <text evidence="1">Lacks conserved residue(s) required for the propagation of feature annotation.</text>
</comment>
<sequence>MISNGTKFSLEEDEKYERNVIRAGNVASINGRFSVPKKESTLLFGTKVGRSKNFDTSSNNGVYLTRFVKDLLEHFKKKLGFASDCLNGGTATLKGGCICPKYYRGQFCEELVCINNGTLATVPKSIPKQYACRCPHPEYIHGVHCEFVKCLNGGRPTDSGNCQCLDYWYTGQFCQDYKASWGAVVGVLLLCMVIIIICCVVCRLNLFPRKPMHSRRRRRTLPTEVCNELSSHRFRRLGFRDDSNGRATEIFLRMQATFIKTYFACSSFKKIENLLSDNGNNSALILRPHNNTFSSYVIHLDTLPVFNPSLISSVNSSKPLNPPPSYEEVMTLCSATQHVVNRRNCEILPPEYTPYPSPL</sequence>
<dbReference type="Proteomes" id="UP000276776">
    <property type="component" value="Unassembled WGS sequence"/>
</dbReference>
<evidence type="ECO:0000313" key="5">
    <source>
        <dbReference type="Proteomes" id="UP000276776"/>
    </source>
</evidence>
<evidence type="ECO:0000256" key="1">
    <source>
        <dbReference type="PROSITE-ProRule" id="PRU00076"/>
    </source>
</evidence>
<organism evidence="6">
    <name type="scientific">Thelazia callipaeda</name>
    <name type="common">Oriental eyeworm</name>
    <name type="synonym">Parasitic nematode</name>
    <dbReference type="NCBI Taxonomy" id="103827"/>
    <lineage>
        <taxon>Eukaryota</taxon>
        <taxon>Metazoa</taxon>
        <taxon>Ecdysozoa</taxon>
        <taxon>Nematoda</taxon>
        <taxon>Chromadorea</taxon>
        <taxon>Rhabditida</taxon>
        <taxon>Spirurina</taxon>
        <taxon>Spiruromorpha</taxon>
        <taxon>Thelazioidea</taxon>
        <taxon>Thelaziidae</taxon>
        <taxon>Thelazia</taxon>
    </lineage>
</organism>
<keyword evidence="2" id="KW-0812">Transmembrane</keyword>
<proteinExistence type="predicted"/>
<dbReference type="OMA" id="NTCICPK"/>
<dbReference type="WBParaSite" id="TCLT_0000010401-mRNA-1">
    <property type="protein sequence ID" value="TCLT_0000010401-mRNA-1"/>
    <property type="gene ID" value="TCLT_0000010401"/>
</dbReference>
<protein>
    <submittedName>
        <fullName evidence="6">EGF-like domain-containing protein</fullName>
    </submittedName>
</protein>
<feature type="transmembrane region" description="Helical" evidence="2">
    <location>
        <begin position="181"/>
        <end position="206"/>
    </location>
</feature>
<keyword evidence="2" id="KW-0472">Membrane</keyword>
<dbReference type="PROSITE" id="PS50026">
    <property type="entry name" value="EGF_3"/>
    <property type="match status" value="1"/>
</dbReference>
<dbReference type="EMBL" id="UYYF01000006">
    <property type="protein sequence ID" value="VDM94935.1"/>
    <property type="molecule type" value="Genomic_DNA"/>
</dbReference>
<dbReference type="OrthoDB" id="10266706at2759"/>
<evidence type="ECO:0000313" key="4">
    <source>
        <dbReference type="EMBL" id="VDM94935.1"/>
    </source>
</evidence>
<evidence type="ECO:0000256" key="2">
    <source>
        <dbReference type="SAM" id="Phobius"/>
    </source>
</evidence>
<evidence type="ECO:0000259" key="3">
    <source>
        <dbReference type="PROSITE" id="PS50026"/>
    </source>
</evidence>
<reference evidence="6" key="1">
    <citation type="submission" date="2017-02" db="UniProtKB">
        <authorList>
            <consortium name="WormBaseParasite"/>
        </authorList>
    </citation>
    <scope>IDENTIFICATION</scope>
</reference>
<keyword evidence="1" id="KW-0245">EGF-like domain</keyword>
<dbReference type="InterPro" id="IPR000742">
    <property type="entry name" value="EGF"/>
</dbReference>
<accession>A0A0N5CJA6</accession>
<keyword evidence="2" id="KW-1133">Transmembrane helix</keyword>
<dbReference type="AlphaFoldDB" id="A0A0N5CJA6"/>